<protein>
    <recommendedName>
        <fullName evidence="4">Superoxide dismutase</fullName>
    </recommendedName>
</protein>
<reference evidence="2" key="2">
    <citation type="submission" date="2020-09" db="EMBL/GenBank/DDBJ databases">
        <authorList>
            <person name="Sun Q."/>
            <person name="Zhou Y."/>
        </authorList>
    </citation>
    <scope>NUCLEOTIDE SEQUENCE</scope>
    <source>
        <strain evidence="2">CGMCC 4.7308</strain>
    </source>
</reference>
<keyword evidence="3" id="KW-1185">Reference proteome</keyword>
<comment type="caution">
    <text evidence="2">The sequence shown here is derived from an EMBL/GenBank/DDBJ whole genome shotgun (WGS) entry which is preliminary data.</text>
</comment>
<evidence type="ECO:0000313" key="2">
    <source>
        <dbReference type="EMBL" id="GGL91244.1"/>
    </source>
</evidence>
<accession>A0A917SQS5</accession>
<evidence type="ECO:0000313" key="3">
    <source>
        <dbReference type="Proteomes" id="UP000655208"/>
    </source>
</evidence>
<name>A0A917SQS5_9ACTN</name>
<evidence type="ECO:0000256" key="1">
    <source>
        <dbReference type="SAM" id="SignalP"/>
    </source>
</evidence>
<dbReference type="RefSeq" id="WP_188940301.1">
    <property type="nucleotide sequence ID" value="NZ_BMNA01000002.1"/>
</dbReference>
<dbReference type="Gene3D" id="2.120.10.30">
    <property type="entry name" value="TolB, C-terminal domain"/>
    <property type="match status" value="1"/>
</dbReference>
<keyword evidence="1" id="KW-0732">Signal</keyword>
<organism evidence="2 3">
    <name type="scientific">Nakamurella endophytica</name>
    <dbReference type="NCBI Taxonomy" id="1748367"/>
    <lineage>
        <taxon>Bacteria</taxon>
        <taxon>Bacillati</taxon>
        <taxon>Actinomycetota</taxon>
        <taxon>Actinomycetes</taxon>
        <taxon>Nakamurellales</taxon>
        <taxon>Nakamurellaceae</taxon>
        <taxon>Nakamurella</taxon>
    </lineage>
</organism>
<dbReference type="AlphaFoldDB" id="A0A917SQS5"/>
<dbReference type="Proteomes" id="UP000655208">
    <property type="component" value="Unassembled WGS sequence"/>
</dbReference>
<dbReference type="SUPFAM" id="SSF63829">
    <property type="entry name" value="Calcium-dependent phosphotriesterase"/>
    <property type="match status" value="1"/>
</dbReference>
<sequence length="339" mass="35075">MRGVRGAVRAVLAVATSGLLLTGGGVALAAPAVHGGQEHGHGQDQEQGRHGGWPDVVALPDGFQPEGISIGRGTSFYVGSVATGAIYRGDLRTGRGAVLVPGAAGRAATGTEVDARNRLWVSGAGTGTGTVYDARTGALLRSYRFVADPAATPTFVNDVVVTRDAAYFTDSLRAVLYVVPIGRGGALGTARTLPLHGDLVLQPGFNLNGIEASPDGRTLLAVQSNTGLLLRISPATGQAQRVDLGGVLLTDGDGLLRQGRDVLYVVQNQLNRIAVLVLDPAYRSGRLVSTLTDPDFAVPTTIARRGGSLYAVNARFGTPPTPDTAYTVVRVDAVGHRGR</sequence>
<dbReference type="InterPro" id="IPR011042">
    <property type="entry name" value="6-blade_b-propeller_TolB-like"/>
</dbReference>
<evidence type="ECO:0008006" key="4">
    <source>
        <dbReference type="Google" id="ProtNLM"/>
    </source>
</evidence>
<feature type="chain" id="PRO_5036972643" description="Superoxide dismutase" evidence="1">
    <location>
        <begin position="30"/>
        <end position="339"/>
    </location>
</feature>
<reference evidence="2" key="1">
    <citation type="journal article" date="2014" name="Int. J. Syst. Evol. Microbiol.">
        <title>Complete genome sequence of Corynebacterium casei LMG S-19264T (=DSM 44701T), isolated from a smear-ripened cheese.</title>
        <authorList>
            <consortium name="US DOE Joint Genome Institute (JGI-PGF)"/>
            <person name="Walter F."/>
            <person name="Albersmeier A."/>
            <person name="Kalinowski J."/>
            <person name="Ruckert C."/>
        </authorList>
    </citation>
    <scope>NUCLEOTIDE SEQUENCE</scope>
    <source>
        <strain evidence="2">CGMCC 4.7308</strain>
    </source>
</reference>
<feature type="signal peptide" evidence="1">
    <location>
        <begin position="1"/>
        <end position="29"/>
    </location>
</feature>
<gene>
    <name evidence="2" type="ORF">GCM10011594_08670</name>
</gene>
<dbReference type="EMBL" id="BMNA01000002">
    <property type="protein sequence ID" value="GGL91244.1"/>
    <property type="molecule type" value="Genomic_DNA"/>
</dbReference>
<proteinExistence type="predicted"/>